<proteinExistence type="inferred from homology"/>
<evidence type="ECO:0000313" key="4">
    <source>
        <dbReference type="EMBL" id="TKW53933.1"/>
    </source>
</evidence>
<dbReference type="AlphaFoldDB" id="A0A4U6XET4"/>
<dbReference type="STRING" id="1306861.A0A4U6XET4"/>
<dbReference type="Gene3D" id="3.40.50.720">
    <property type="entry name" value="NAD(P)-binding Rossmann-like Domain"/>
    <property type="match status" value="1"/>
</dbReference>
<gene>
    <name evidence="4" type="ORF">CTA1_2838</name>
</gene>
<keyword evidence="1" id="KW-0560">Oxidoreductase</keyword>
<dbReference type="Pfam" id="PF01370">
    <property type="entry name" value="Epimerase"/>
    <property type="match status" value="1"/>
</dbReference>
<organism evidence="4 5">
    <name type="scientific">Colletotrichum tanaceti</name>
    <dbReference type="NCBI Taxonomy" id="1306861"/>
    <lineage>
        <taxon>Eukaryota</taxon>
        <taxon>Fungi</taxon>
        <taxon>Dikarya</taxon>
        <taxon>Ascomycota</taxon>
        <taxon>Pezizomycotina</taxon>
        <taxon>Sordariomycetes</taxon>
        <taxon>Hypocreomycetidae</taxon>
        <taxon>Glomerellales</taxon>
        <taxon>Glomerellaceae</taxon>
        <taxon>Colletotrichum</taxon>
        <taxon>Colletotrichum destructivum species complex</taxon>
    </lineage>
</organism>
<dbReference type="InterPro" id="IPR036291">
    <property type="entry name" value="NAD(P)-bd_dom_sf"/>
</dbReference>
<sequence>MSELTALPKGSLILVTGANGYIGSQIINTLLQLGYRVRGTVRSEKPWLTELFENKYGEGVYEQAVVPRLDDPEALGQVMAGVDGVIHVASEVSMTDDPNASIPWVVKATESALAAAAKHSSVKRVVLTSSAFSAVIPIADKKGVYVDETTFNEDAIKAAWDPNTPKELKTVSVYAASKAEGERAAWKWVEEHKPGYTFNTILPNFTTGEILHPEIRGSTMGIARDVLKGQGDMLAVFMPQRYVDVVDVARLHAIALLAEPVKSQRIWASAPSVTMSDFIDLYHELRPDNKLIPAKPANEGRDLTEVPPAAKAEGLLQKYFGRKGWTPLRESVEAGIRDL</sequence>
<dbReference type="InterPro" id="IPR001509">
    <property type="entry name" value="Epimerase_deHydtase"/>
</dbReference>
<protein>
    <submittedName>
        <fullName evidence="4">Aldehyde reductase 2</fullName>
    </submittedName>
</protein>
<feature type="domain" description="NAD-dependent epimerase/dehydratase" evidence="3">
    <location>
        <begin position="13"/>
        <end position="258"/>
    </location>
</feature>
<accession>A0A4U6XET4</accession>
<keyword evidence="5" id="KW-1185">Reference proteome</keyword>
<dbReference type="Proteomes" id="UP000310108">
    <property type="component" value="Unassembled WGS sequence"/>
</dbReference>
<name>A0A4U6XET4_9PEZI</name>
<reference evidence="4 5" key="1">
    <citation type="journal article" date="2019" name="PLoS ONE">
        <title>Comparative genome analysis indicates high evolutionary potential of pathogenicity genes in Colletotrichum tanaceti.</title>
        <authorList>
            <person name="Lelwala R.V."/>
            <person name="Korhonen P.K."/>
            <person name="Young N.D."/>
            <person name="Scott J.B."/>
            <person name="Ades P.A."/>
            <person name="Gasser R.B."/>
            <person name="Taylor P.W.J."/>
        </authorList>
    </citation>
    <scope>NUCLEOTIDE SEQUENCE [LARGE SCALE GENOMIC DNA]</scope>
    <source>
        <strain evidence="4">BRIP57314</strain>
    </source>
</reference>
<evidence type="ECO:0000256" key="2">
    <source>
        <dbReference type="ARBA" id="ARBA00023445"/>
    </source>
</evidence>
<dbReference type="PANTHER" id="PTHR10366:SF562">
    <property type="entry name" value="ALDEHYDE REDUCTASE II (AFU_ORTHOLOGUE AFUA_1G11360)"/>
    <property type="match status" value="1"/>
</dbReference>
<evidence type="ECO:0000259" key="3">
    <source>
        <dbReference type="Pfam" id="PF01370"/>
    </source>
</evidence>
<comment type="caution">
    <text evidence="4">The sequence shown here is derived from an EMBL/GenBank/DDBJ whole genome shotgun (WGS) entry which is preliminary data.</text>
</comment>
<dbReference type="PANTHER" id="PTHR10366">
    <property type="entry name" value="NAD DEPENDENT EPIMERASE/DEHYDRATASE"/>
    <property type="match status" value="1"/>
</dbReference>
<dbReference type="GO" id="GO:0016616">
    <property type="term" value="F:oxidoreductase activity, acting on the CH-OH group of donors, NAD or NADP as acceptor"/>
    <property type="evidence" value="ECO:0007669"/>
    <property type="project" value="TreeGrafter"/>
</dbReference>
<dbReference type="InterPro" id="IPR050425">
    <property type="entry name" value="NAD(P)_dehydrat-like"/>
</dbReference>
<dbReference type="EMBL" id="PJEX01000161">
    <property type="protein sequence ID" value="TKW53933.1"/>
    <property type="molecule type" value="Genomic_DNA"/>
</dbReference>
<evidence type="ECO:0000313" key="5">
    <source>
        <dbReference type="Proteomes" id="UP000310108"/>
    </source>
</evidence>
<evidence type="ECO:0000256" key="1">
    <source>
        <dbReference type="ARBA" id="ARBA00023002"/>
    </source>
</evidence>
<dbReference type="SUPFAM" id="SSF51735">
    <property type="entry name" value="NAD(P)-binding Rossmann-fold domains"/>
    <property type="match status" value="1"/>
</dbReference>
<comment type="similarity">
    <text evidence="2">Belongs to the NAD(P)-dependent epimerase/dehydratase family. Dihydroflavonol-4-reductase subfamily.</text>
</comment>